<evidence type="ECO:0000256" key="2">
    <source>
        <dbReference type="SAM" id="MobiDB-lite"/>
    </source>
</evidence>
<gene>
    <name evidence="4" type="ORF">CWI38_2319p0020</name>
</gene>
<keyword evidence="1" id="KW-0235">DNA replication</keyword>
<proteinExistence type="predicted"/>
<sequence>MLWSYKYKPIYFKDLYFKDNLHLQCATWLSQWTRNSSFLILSGPSGIGKTSLAYILANTYDFNIIEIDNTTIKDILIISKGISLNNKKHILIIDDIHITSTSNTPHIINILNFLIKNKSKIHCPVILITNDLYSIPFKFSNNYFLTVNFKIPGKREVEGVINKCIEDNNITIDYRAFQFLIENNTDIRSVINTLQLLSSKDKDYKNYNDRSIIGGDNNSNSNHKGVSNCDDKQQGVSNNTNEQRGVGNCNNKQQGVSNSTNEQRGVNNNTNEQHPVNTITDKQHPVNTSIIISLTDVEKYCKITQGNIYKTVENIFRKKLEGFKELNNIYKGFGDRLSVGCFNTYLSKYINTEETNKENSSNNNDRSNINNTIIDNTIGCRSNINNTIIDNTIGCRSNINNTTIDNTIGSRNNININTIKDNSLPKKDGNLLNKIIKISDFNFYYERFPEEYNYMLFGTYNTLFRGSMSVRVDLSVKSKCVHKRKVGHDYFYYEIDPYLNWIIKNENLDFEYLKEISRKFNLKDLNILEKRCYEIKAKQRVFKYKYKEGVSKAGIEWYLKRRKYKIVNKAGIEWYLKRGKYKIVSKAGIEWYLKRGKDKIVSKAVKIVINKRELNGI</sequence>
<evidence type="ECO:0000313" key="5">
    <source>
        <dbReference type="Proteomes" id="UP000292282"/>
    </source>
</evidence>
<dbReference type="STRING" id="1176355.A0A4Q9LIK6"/>
<keyword evidence="5" id="KW-1185">Reference proteome</keyword>
<organism evidence="4 5">
    <name type="scientific">Hamiltosporidium tvaerminnensis</name>
    <dbReference type="NCBI Taxonomy" id="1176355"/>
    <lineage>
        <taxon>Eukaryota</taxon>
        <taxon>Fungi</taxon>
        <taxon>Fungi incertae sedis</taxon>
        <taxon>Microsporidia</taxon>
        <taxon>Dubosqiidae</taxon>
        <taxon>Hamiltosporidium</taxon>
    </lineage>
</organism>
<dbReference type="Proteomes" id="UP000292282">
    <property type="component" value="Unassembled WGS sequence"/>
</dbReference>
<feature type="region of interest" description="Disordered" evidence="2">
    <location>
        <begin position="209"/>
        <end position="280"/>
    </location>
</feature>
<dbReference type="AlphaFoldDB" id="A0A4Q9LIK6"/>
<name>A0A4Q9LIK6_9MICR</name>
<evidence type="ECO:0000256" key="1">
    <source>
        <dbReference type="ARBA" id="ARBA00022705"/>
    </source>
</evidence>
<accession>A0A4Q9LIK6</accession>
<dbReference type="PANTHER" id="PTHR23389">
    <property type="entry name" value="CHROMOSOME TRANSMISSION FIDELITY FACTOR 18"/>
    <property type="match status" value="1"/>
</dbReference>
<dbReference type="VEuPathDB" id="MicrosporidiaDB:CWI38_2319p0020"/>
<protein>
    <recommendedName>
        <fullName evidence="3">ATPase AAA-type core domain-containing protein</fullName>
    </recommendedName>
</protein>
<dbReference type="SUPFAM" id="SSF52540">
    <property type="entry name" value="P-loop containing nucleoside triphosphate hydrolases"/>
    <property type="match status" value="1"/>
</dbReference>
<dbReference type="OrthoDB" id="2195431at2759"/>
<evidence type="ECO:0000313" key="4">
    <source>
        <dbReference type="EMBL" id="TBU08008.1"/>
    </source>
</evidence>
<dbReference type="InterPro" id="IPR027417">
    <property type="entry name" value="P-loop_NTPase"/>
</dbReference>
<dbReference type="GO" id="GO:0005524">
    <property type="term" value="F:ATP binding"/>
    <property type="evidence" value="ECO:0007669"/>
    <property type="project" value="InterPro"/>
</dbReference>
<evidence type="ECO:0000259" key="3">
    <source>
        <dbReference type="Pfam" id="PF00004"/>
    </source>
</evidence>
<dbReference type="InterPro" id="IPR003959">
    <property type="entry name" value="ATPase_AAA_core"/>
</dbReference>
<comment type="caution">
    <text evidence="4">The sequence shown here is derived from an EMBL/GenBank/DDBJ whole genome shotgun (WGS) entry which is preliminary data.</text>
</comment>
<dbReference type="GO" id="GO:0006260">
    <property type="term" value="P:DNA replication"/>
    <property type="evidence" value="ECO:0007669"/>
    <property type="project" value="UniProtKB-KW"/>
</dbReference>
<feature type="non-terminal residue" evidence="4">
    <location>
        <position position="617"/>
    </location>
</feature>
<dbReference type="PANTHER" id="PTHR23389:SF6">
    <property type="entry name" value="REPLICATION FACTOR C SUBUNIT 1"/>
    <property type="match status" value="1"/>
</dbReference>
<dbReference type="Gene3D" id="3.40.50.300">
    <property type="entry name" value="P-loop containing nucleotide triphosphate hydrolases"/>
    <property type="match status" value="1"/>
</dbReference>
<reference evidence="4 5" key="1">
    <citation type="submission" date="2017-12" db="EMBL/GenBank/DDBJ databases">
        <authorList>
            <person name="Pombert J.-F."/>
            <person name="Haag K.L."/>
            <person name="Ebert D."/>
        </authorList>
    </citation>
    <scope>NUCLEOTIDE SEQUENCE [LARGE SCALE GENOMIC DNA]</scope>
    <source>
        <strain evidence="4">IL-G-3</strain>
    </source>
</reference>
<dbReference type="EMBL" id="PITK01002319">
    <property type="protein sequence ID" value="TBU08008.1"/>
    <property type="molecule type" value="Genomic_DNA"/>
</dbReference>
<dbReference type="Pfam" id="PF00004">
    <property type="entry name" value="AAA"/>
    <property type="match status" value="1"/>
</dbReference>
<dbReference type="GO" id="GO:0016887">
    <property type="term" value="F:ATP hydrolysis activity"/>
    <property type="evidence" value="ECO:0007669"/>
    <property type="project" value="InterPro"/>
</dbReference>
<feature type="domain" description="ATPase AAA-type core" evidence="3">
    <location>
        <begin position="39"/>
        <end position="136"/>
    </location>
</feature>
<feature type="compositionally biased region" description="Polar residues" evidence="2">
    <location>
        <begin position="234"/>
        <end position="280"/>
    </location>
</feature>